<feature type="transmembrane region" description="Helical" evidence="8">
    <location>
        <begin position="57"/>
        <end position="80"/>
    </location>
</feature>
<dbReference type="AlphaFoldDB" id="A0A0R1LTR9"/>
<name>A0A0R1LTR9_9LACO</name>
<dbReference type="EMBL" id="AZDV01000005">
    <property type="protein sequence ID" value="KRK96233.1"/>
    <property type="molecule type" value="Genomic_DNA"/>
</dbReference>
<evidence type="ECO:0000313" key="9">
    <source>
        <dbReference type="EMBL" id="KRK96233.1"/>
    </source>
</evidence>
<feature type="transmembrane region" description="Helical" evidence="8">
    <location>
        <begin position="87"/>
        <end position="109"/>
    </location>
</feature>
<feature type="transmembrane region" description="Helical" evidence="8">
    <location>
        <begin position="115"/>
        <end position="132"/>
    </location>
</feature>
<reference evidence="9 10" key="1">
    <citation type="journal article" date="2015" name="Genome Announc.">
        <title>Expanding the biotechnology potential of lactobacilli through comparative genomics of 213 strains and associated genera.</title>
        <authorList>
            <person name="Sun Z."/>
            <person name="Harris H.M."/>
            <person name="McCann A."/>
            <person name="Guo C."/>
            <person name="Argimon S."/>
            <person name="Zhang W."/>
            <person name="Yang X."/>
            <person name="Jeffery I.B."/>
            <person name="Cooney J.C."/>
            <person name="Kagawa T.F."/>
            <person name="Liu W."/>
            <person name="Song Y."/>
            <person name="Salvetti E."/>
            <person name="Wrobel A."/>
            <person name="Rasinkangas P."/>
            <person name="Parkhill J."/>
            <person name="Rea M.C."/>
            <person name="O'Sullivan O."/>
            <person name="Ritari J."/>
            <person name="Douillard F.P."/>
            <person name="Paul Ross R."/>
            <person name="Yang R."/>
            <person name="Briner A.E."/>
            <person name="Felis G.E."/>
            <person name="de Vos W.M."/>
            <person name="Barrangou R."/>
            <person name="Klaenhammer T.R."/>
            <person name="Caufield P.W."/>
            <person name="Cui Y."/>
            <person name="Zhang H."/>
            <person name="O'Toole P.W."/>
        </authorList>
    </citation>
    <scope>NUCLEOTIDE SEQUENCE [LARGE SCALE GENOMIC DNA]</scope>
    <source>
        <strain evidence="9 10">DSM 19394</strain>
    </source>
</reference>
<evidence type="ECO:0000256" key="4">
    <source>
        <dbReference type="ARBA" id="ARBA00022475"/>
    </source>
</evidence>
<comment type="caution">
    <text evidence="9">The sequence shown here is derived from an EMBL/GenBank/DDBJ whole genome shotgun (WGS) entry which is preliminary data.</text>
</comment>
<evidence type="ECO:0000256" key="6">
    <source>
        <dbReference type="ARBA" id="ARBA00022989"/>
    </source>
</evidence>
<keyword evidence="6 8" id="KW-1133">Transmembrane helix</keyword>
<dbReference type="Pfam" id="PF01925">
    <property type="entry name" value="TauE"/>
    <property type="match status" value="1"/>
</dbReference>
<dbReference type="PANTHER" id="PTHR30269">
    <property type="entry name" value="TRANSMEMBRANE PROTEIN YFCA"/>
    <property type="match status" value="1"/>
</dbReference>
<evidence type="ECO:0000313" key="10">
    <source>
        <dbReference type="Proteomes" id="UP000051955"/>
    </source>
</evidence>
<dbReference type="Proteomes" id="UP000051955">
    <property type="component" value="Unassembled WGS sequence"/>
</dbReference>
<feature type="transmembrane region" description="Helical" evidence="8">
    <location>
        <begin position="271"/>
        <end position="289"/>
    </location>
</feature>
<accession>A0A0R1LTR9</accession>
<proteinExistence type="inferred from homology"/>
<protein>
    <recommendedName>
        <fullName evidence="8">Probable membrane transporter protein</fullName>
    </recommendedName>
</protein>
<comment type="subcellular location">
    <subcellularLocation>
        <location evidence="1 8">Cell membrane</location>
        <topology evidence="1 8">Multi-pass membrane protein</topology>
    </subcellularLocation>
</comment>
<keyword evidence="5 8" id="KW-0812">Transmembrane</keyword>
<keyword evidence="4 8" id="KW-1003">Cell membrane</keyword>
<keyword evidence="3" id="KW-0813">Transport</keyword>
<dbReference type="STRING" id="1423715.FD25_GL002701"/>
<evidence type="ECO:0000256" key="2">
    <source>
        <dbReference type="ARBA" id="ARBA00009142"/>
    </source>
</evidence>
<keyword evidence="10" id="KW-1185">Reference proteome</keyword>
<dbReference type="InterPro" id="IPR002781">
    <property type="entry name" value="TM_pro_TauE-like"/>
</dbReference>
<evidence type="ECO:0000256" key="8">
    <source>
        <dbReference type="RuleBase" id="RU363041"/>
    </source>
</evidence>
<evidence type="ECO:0000256" key="3">
    <source>
        <dbReference type="ARBA" id="ARBA00022448"/>
    </source>
</evidence>
<evidence type="ECO:0000256" key="5">
    <source>
        <dbReference type="ARBA" id="ARBA00022692"/>
    </source>
</evidence>
<organism evidence="9 10">
    <name type="scientific">Levilactobacillus acidifarinae DSM 19394 = JCM 15949</name>
    <dbReference type="NCBI Taxonomy" id="1423715"/>
    <lineage>
        <taxon>Bacteria</taxon>
        <taxon>Bacillati</taxon>
        <taxon>Bacillota</taxon>
        <taxon>Bacilli</taxon>
        <taxon>Lactobacillales</taxon>
        <taxon>Lactobacillaceae</taxon>
        <taxon>Levilactobacillus</taxon>
    </lineage>
</organism>
<evidence type="ECO:0000256" key="7">
    <source>
        <dbReference type="ARBA" id="ARBA00023136"/>
    </source>
</evidence>
<comment type="similarity">
    <text evidence="2 8">Belongs to the 4-toluene sulfonate uptake permease (TSUP) (TC 2.A.102) family.</text>
</comment>
<dbReference type="PATRIC" id="fig|1423715.3.peg.2782"/>
<feature type="transmembrane region" description="Helical" evidence="8">
    <location>
        <begin position="241"/>
        <end position="259"/>
    </location>
</feature>
<sequence>MIIKGVKKRIEGDQLMGQTALIMLGVGIFAGIAGAILGIGGGMIITPILTLGMGLNIKYAIGASIIAVIATSSGSTIAYLRDNVLNLRVAMFLEIATTIGAIVGALLTGVLDPKYLYLLFGCLLVFSSWNMYRKLRRGQEVLQRVEPDKIATKLKLNGSYYDKAEMKDVDYQVENVPAGFSVMFGAGVASGLLGIGSGAFKVMAMDTFMKMPLKPSSSTSNLMMGVTAAASATVYFFNGSILPTIAVPMALGILVGAVLGSRIMQILPSRWIRIVFIPVLLYIGGQMLFKGLGVHF</sequence>
<dbReference type="PANTHER" id="PTHR30269:SF23">
    <property type="entry name" value="MEMBRANE TRANSPORTER PROTEIN YDHB-RELATED"/>
    <property type="match status" value="1"/>
</dbReference>
<evidence type="ECO:0000256" key="1">
    <source>
        <dbReference type="ARBA" id="ARBA00004651"/>
    </source>
</evidence>
<dbReference type="InterPro" id="IPR052017">
    <property type="entry name" value="TSUP"/>
</dbReference>
<gene>
    <name evidence="9" type="ORF">FD25_GL002701</name>
</gene>
<dbReference type="GO" id="GO:0005886">
    <property type="term" value="C:plasma membrane"/>
    <property type="evidence" value="ECO:0007669"/>
    <property type="project" value="UniProtKB-SubCell"/>
</dbReference>
<feature type="transmembrane region" description="Helical" evidence="8">
    <location>
        <begin position="21"/>
        <end position="45"/>
    </location>
</feature>
<keyword evidence="7 8" id="KW-0472">Membrane</keyword>